<dbReference type="EMBL" id="JAARUV010000005">
    <property type="protein sequence ID" value="MBC1780004.1"/>
    <property type="molecule type" value="Genomic_DNA"/>
</dbReference>
<gene>
    <name evidence="2" type="ORF">HCA46_14245</name>
</gene>
<dbReference type="InterPro" id="IPR036390">
    <property type="entry name" value="WH_DNA-bd_sf"/>
</dbReference>
<evidence type="ECO:0000256" key="1">
    <source>
        <dbReference type="ARBA" id="ARBA00023159"/>
    </source>
</evidence>
<dbReference type="Gene3D" id="2.60.120.10">
    <property type="entry name" value="Jelly Rolls"/>
    <property type="match status" value="1"/>
</dbReference>
<dbReference type="Pfam" id="PF00027">
    <property type="entry name" value="cNMP_binding"/>
    <property type="match status" value="1"/>
</dbReference>
<dbReference type="Proteomes" id="UP000547643">
    <property type="component" value="Unassembled WGS sequence"/>
</dbReference>
<proteinExistence type="predicted"/>
<protein>
    <submittedName>
        <fullName evidence="2">Crp/Fnr family transcriptional regulator</fullName>
    </submittedName>
</protein>
<accession>A0A7X0XSQ7</accession>
<dbReference type="AlphaFoldDB" id="A0A7X0XSQ7"/>
<dbReference type="RefSeq" id="WP_185495514.1">
    <property type="nucleotide sequence ID" value="NZ_JAARUV010000005.1"/>
</dbReference>
<dbReference type="SUPFAM" id="SSF46785">
    <property type="entry name" value="Winged helix' DNA-binding domain"/>
    <property type="match status" value="1"/>
</dbReference>
<dbReference type="InterPro" id="IPR014710">
    <property type="entry name" value="RmlC-like_jellyroll"/>
</dbReference>
<reference evidence="2 3" key="1">
    <citation type="submission" date="2020-03" db="EMBL/GenBank/DDBJ databases">
        <title>Soil Listeria distribution.</title>
        <authorList>
            <person name="Liao J."/>
            <person name="Wiedmann M."/>
        </authorList>
    </citation>
    <scope>NUCLEOTIDE SEQUENCE [LARGE SCALE GENOMIC DNA]</scope>
    <source>
        <strain evidence="2 3">FSL L7-1017</strain>
    </source>
</reference>
<evidence type="ECO:0000313" key="2">
    <source>
        <dbReference type="EMBL" id="MBC1780004.1"/>
    </source>
</evidence>
<sequence>MTYLEVMNENTSFPEGQFKEYLLDDTTYTIPFETICLEPKEIIIKEQQEIDQMYVIASGVVIEKQNENIIHFLGKNELIGLGAITGRENATTTSMTLTKTKLYKIAAKDILEKLRGRHYGMGILADVLNTRITSLGNRLSTNKSNSEKVLQAIIKLASMYGEQDENKIRVTKYFTKQMIANYLHISYSSVASIYKKLSEKKIIHDELHGTIIYLANI</sequence>
<evidence type="ECO:0000313" key="3">
    <source>
        <dbReference type="Proteomes" id="UP000547643"/>
    </source>
</evidence>
<comment type="caution">
    <text evidence="2">The sequence shown here is derived from an EMBL/GenBank/DDBJ whole genome shotgun (WGS) entry which is preliminary data.</text>
</comment>
<organism evidence="2 3">
    <name type="scientific">Listeria booriae</name>
    <dbReference type="NCBI Taxonomy" id="1552123"/>
    <lineage>
        <taxon>Bacteria</taxon>
        <taxon>Bacillati</taxon>
        <taxon>Bacillota</taxon>
        <taxon>Bacilli</taxon>
        <taxon>Bacillales</taxon>
        <taxon>Listeriaceae</taxon>
        <taxon>Listeria</taxon>
    </lineage>
</organism>
<name>A0A7X0XSQ7_9LIST</name>
<dbReference type="InterPro" id="IPR018490">
    <property type="entry name" value="cNMP-bd_dom_sf"/>
</dbReference>
<dbReference type="PROSITE" id="PS50042">
    <property type="entry name" value="CNMP_BINDING_3"/>
    <property type="match status" value="1"/>
</dbReference>
<dbReference type="SUPFAM" id="SSF51206">
    <property type="entry name" value="cAMP-binding domain-like"/>
    <property type="match status" value="1"/>
</dbReference>
<keyword evidence="1" id="KW-0010">Activator</keyword>
<dbReference type="CDD" id="cd00038">
    <property type="entry name" value="CAP_ED"/>
    <property type="match status" value="1"/>
</dbReference>
<dbReference type="InterPro" id="IPR000595">
    <property type="entry name" value="cNMP-bd_dom"/>
</dbReference>